<name>A0A366D0J6_9NOCA</name>
<keyword evidence="2" id="KW-1185">Reference proteome</keyword>
<organism evidence="1 2">
    <name type="scientific">Nocardia puris</name>
    <dbReference type="NCBI Taxonomy" id="208602"/>
    <lineage>
        <taxon>Bacteria</taxon>
        <taxon>Bacillati</taxon>
        <taxon>Actinomycetota</taxon>
        <taxon>Actinomycetes</taxon>
        <taxon>Mycobacteriales</taxon>
        <taxon>Nocardiaceae</taxon>
        <taxon>Nocardia</taxon>
    </lineage>
</organism>
<dbReference type="AlphaFoldDB" id="A0A366D0J6"/>
<accession>A0A366D0J6</accession>
<dbReference type="STRING" id="1210090.GCA_001613185_04124"/>
<evidence type="ECO:0000313" key="1">
    <source>
        <dbReference type="EMBL" id="RBO83593.1"/>
    </source>
</evidence>
<comment type="caution">
    <text evidence="1">The sequence shown here is derived from an EMBL/GenBank/DDBJ whole genome shotgun (WGS) entry which is preliminary data.</text>
</comment>
<proteinExistence type="predicted"/>
<protein>
    <submittedName>
        <fullName evidence="1">Uncharacterized protein</fullName>
    </submittedName>
</protein>
<reference evidence="1 2" key="1">
    <citation type="submission" date="2018-06" db="EMBL/GenBank/DDBJ databases">
        <title>Genomic Encyclopedia of Type Strains, Phase IV (KMG-IV): sequencing the most valuable type-strain genomes for metagenomic binning, comparative biology and taxonomic classification.</title>
        <authorList>
            <person name="Goeker M."/>
        </authorList>
    </citation>
    <scope>NUCLEOTIDE SEQUENCE [LARGE SCALE GENOMIC DNA]</scope>
    <source>
        <strain evidence="1 2">DSM 44599</strain>
    </source>
</reference>
<dbReference type="EMBL" id="QNRE01000018">
    <property type="protein sequence ID" value="RBO83593.1"/>
    <property type="molecule type" value="Genomic_DNA"/>
</dbReference>
<gene>
    <name evidence="1" type="ORF">DFR74_11817</name>
</gene>
<sequence length="80" mass="8566">MFAGDPALDLAAWVLLPAGTAAHFFDSYARADEATIRRARGLAALKSFFLIHMGHNGDRGLPGGKPHWGPIGRAALERVI</sequence>
<dbReference type="Proteomes" id="UP000252586">
    <property type="component" value="Unassembled WGS sequence"/>
</dbReference>
<evidence type="ECO:0000313" key="2">
    <source>
        <dbReference type="Proteomes" id="UP000252586"/>
    </source>
</evidence>